<organism evidence="1 2">
    <name type="scientific">Nitzschia inconspicua</name>
    <dbReference type="NCBI Taxonomy" id="303405"/>
    <lineage>
        <taxon>Eukaryota</taxon>
        <taxon>Sar</taxon>
        <taxon>Stramenopiles</taxon>
        <taxon>Ochrophyta</taxon>
        <taxon>Bacillariophyta</taxon>
        <taxon>Bacillariophyceae</taxon>
        <taxon>Bacillariophycidae</taxon>
        <taxon>Bacillariales</taxon>
        <taxon>Bacillariaceae</taxon>
        <taxon>Nitzschia</taxon>
    </lineage>
</organism>
<reference evidence="1" key="2">
    <citation type="submission" date="2021-04" db="EMBL/GenBank/DDBJ databases">
        <authorList>
            <person name="Podell S."/>
        </authorList>
    </citation>
    <scope>NUCLEOTIDE SEQUENCE</scope>
    <source>
        <strain evidence="1">Hildebrandi</strain>
    </source>
</reference>
<dbReference type="AlphaFoldDB" id="A0A9K3PAZ5"/>
<name>A0A9K3PAZ5_9STRA</name>
<protein>
    <submittedName>
        <fullName evidence="1">Uncharacterized protein</fullName>
    </submittedName>
</protein>
<keyword evidence="2" id="KW-1185">Reference proteome</keyword>
<proteinExistence type="predicted"/>
<comment type="caution">
    <text evidence="1">The sequence shown here is derived from an EMBL/GenBank/DDBJ whole genome shotgun (WGS) entry which is preliminary data.</text>
</comment>
<accession>A0A9K3PAZ5</accession>
<reference evidence="1" key="1">
    <citation type="journal article" date="2021" name="Sci. Rep.">
        <title>Diploid genomic architecture of Nitzschia inconspicua, an elite biomass production diatom.</title>
        <authorList>
            <person name="Oliver A."/>
            <person name="Podell S."/>
            <person name="Pinowska A."/>
            <person name="Traller J.C."/>
            <person name="Smith S.R."/>
            <person name="McClure R."/>
            <person name="Beliaev A."/>
            <person name="Bohutskyi P."/>
            <person name="Hill E.A."/>
            <person name="Rabines A."/>
            <person name="Zheng H."/>
            <person name="Allen L.Z."/>
            <person name="Kuo A."/>
            <person name="Grigoriev I.V."/>
            <person name="Allen A.E."/>
            <person name="Hazlebeck D."/>
            <person name="Allen E.E."/>
        </authorList>
    </citation>
    <scope>NUCLEOTIDE SEQUENCE</scope>
    <source>
        <strain evidence="1">Hildebrandi</strain>
    </source>
</reference>
<evidence type="ECO:0000313" key="2">
    <source>
        <dbReference type="Proteomes" id="UP000693970"/>
    </source>
</evidence>
<dbReference type="Proteomes" id="UP000693970">
    <property type="component" value="Unassembled WGS sequence"/>
</dbReference>
<gene>
    <name evidence="1" type="ORF">IV203_024341</name>
</gene>
<evidence type="ECO:0000313" key="1">
    <source>
        <dbReference type="EMBL" id="KAG7340798.1"/>
    </source>
</evidence>
<sequence length="101" mass="10704">MPLTSTPYGNKSHRITSLLSDWAVRVSLWRTRLGSFEATASAASAAAGGGGGGQRGAEKNNCWHVPLPSPTPRLAVRATIDCECPNCPYIDPTSKKIPVEP</sequence>
<dbReference type="EMBL" id="JAGRRH010000027">
    <property type="protein sequence ID" value="KAG7340798.1"/>
    <property type="molecule type" value="Genomic_DNA"/>
</dbReference>